<evidence type="ECO:0000313" key="2">
    <source>
        <dbReference type="Proteomes" id="UP000280066"/>
    </source>
</evidence>
<dbReference type="AlphaFoldDB" id="A0A3R9LXU7"/>
<protein>
    <submittedName>
        <fullName evidence="1">Uncharacterized protein</fullName>
    </submittedName>
</protein>
<dbReference type="EMBL" id="RWIS01000016">
    <property type="protein sequence ID" value="RSK24603.1"/>
    <property type="molecule type" value="Genomic_DNA"/>
</dbReference>
<evidence type="ECO:0000313" key="1">
    <source>
        <dbReference type="EMBL" id="RSK24603.1"/>
    </source>
</evidence>
<reference evidence="1 2" key="1">
    <citation type="submission" date="2018-12" db="EMBL/GenBank/DDBJ databases">
        <authorList>
            <person name="Feng G."/>
            <person name="Zhu H."/>
        </authorList>
    </citation>
    <scope>NUCLEOTIDE SEQUENCE [LARGE SCALE GENOMIC DNA]</scope>
    <source>
        <strain evidence="1 2">9PBR-2</strain>
    </source>
</reference>
<gene>
    <name evidence="1" type="ORF">EI290_19850</name>
</gene>
<dbReference type="RefSeq" id="WP_125433393.1">
    <property type="nucleotide sequence ID" value="NZ_RWIS01000016.1"/>
</dbReference>
<dbReference type="OrthoDB" id="885944at2"/>
<proteinExistence type="predicted"/>
<organism evidence="1 2">
    <name type="scientific">Hymenobacter metallilatus</name>
    <dbReference type="NCBI Taxonomy" id="2493666"/>
    <lineage>
        <taxon>Bacteria</taxon>
        <taxon>Pseudomonadati</taxon>
        <taxon>Bacteroidota</taxon>
        <taxon>Cytophagia</taxon>
        <taxon>Cytophagales</taxon>
        <taxon>Hymenobacteraceae</taxon>
        <taxon>Hymenobacter</taxon>
    </lineage>
</organism>
<accession>A0A3R9LXU7</accession>
<name>A0A3R9LXU7_9BACT</name>
<keyword evidence="2" id="KW-1185">Reference proteome</keyword>
<comment type="caution">
    <text evidence="1">The sequence shown here is derived from an EMBL/GenBank/DDBJ whole genome shotgun (WGS) entry which is preliminary data.</text>
</comment>
<dbReference type="Proteomes" id="UP000280066">
    <property type="component" value="Unassembled WGS sequence"/>
</dbReference>
<sequence length="67" mass="7618">MKHFREYSAAMQQNIAQQVRTQAKESGSINQWVNALYILNPELNAYPNHPAQVVGEVALLVHDNNQK</sequence>